<comment type="caution">
    <text evidence="1">The sequence shown here is derived from an EMBL/GenBank/DDBJ whole genome shotgun (WGS) entry which is preliminary data.</text>
</comment>
<dbReference type="EMBL" id="JAKCXM010000005">
    <property type="protein sequence ID" value="KAJ0409231.1"/>
    <property type="molecule type" value="Genomic_DNA"/>
</dbReference>
<keyword evidence="2" id="KW-1185">Reference proteome</keyword>
<reference evidence="1" key="1">
    <citation type="submission" date="2021-12" db="EMBL/GenBank/DDBJ databases">
        <title>Prjna785345.</title>
        <authorList>
            <person name="Rujirawat T."/>
            <person name="Krajaejun T."/>
        </authorList>
    </citation>
    <scope>NUCLEOTIDE SEQUENCE</scope>
    <source>
        <strain evidence="1">Pi057C3</strain>
    </source>
</reference>
<gene>
    <name evidence="1" type="ORF">P43SY_006728</name>
</gene>
<accession>A0AAD5MIN1</accession>
<sequence length="156" mass="17605">MPARSRSSRYQYTSLSSTKRTVPMSPQYLVRHKYGKDESSIAMWKTADGNRPDGTAFSVRIVQGYSVTYATDVITRSFTVSNGAREPVVRTRCVGHHDFAIKEASARREEGPLCFFNQAIRKWEHVAIGEVRNRSTGHVYTLGYTGDWPVSHVAVF</sequence>
<name>A0AAD5MIN1_PYTIN</name>
<proteinExistence type="predicted"/>
<dbReference type="AlphaFoldDB" id="A0AAD5MIN1"/>
<dbReference type="Proteomes" id="UP001209570">
    <property type="component" value="Unassembled WGS sequence"/>
</dbReference>
<evidence type="ECO:0000313" key="2">
    <source>
        <dbReference type="Proteomes" id="UP001209570"/>
    </source>
</evidence>
<organism evidence="1 2">
    <name type="scientific">Pythium insidiosum</name>
    <name type="common">Pythiosis disease agent</name>
    <dbReference type="NCBI Taxonomy" id="114742"/>
    <lineage>
        <taxon>Eukaryota</taxon>
        <taxon>Sar</taxon>
        <taxon>Stramenopiles</taxon>
        <taxon>Oomycota</taxon>
        <taxon>Peronosporomycetes</taxon>
        <taxon>Pythiales</taxon>
        <taxon>Pythiaceae</taxon>
        <taxon>Pythium</taxon>
    </lineage>
</organism>
<protein>
    <submittedName>
        <fullName evidence="1">Uncharacterized protein</fullName>
    </submittedName>
</protein>
<evidence type="ECO:0000313" key="1">
    <source>
        <dbReference type="EMBL" id="KAJ0409231.1"/>
    </source>
</evidence>